<dbReference type="RefSeq" id="XP_001311237.1">
    <property type="nucleotide sequence ID" value="XM_001311236.1"/>
</dbReference>
<proteinExistence type="predicted"/>
<protein>
    <submittedName>
        <fullName evidence="2">Uncharacterized protein</fullName>
    </submittedName>
</protein>
<reference evidence="2" key="2">
    <citation type="journal article" date="2007" name="Science">
        <title>Draft genome sequence of the sexually transmitted pathogen Trichomonas vaginalis.</title>
        <authorList>
            <person name="Carlton J.M."/>
            <person name="Hirt R.P."/>
            <person name="Silva J.C."/>
            <person name="Delcher A.L."/>
            <person name="Schatz M."/>
            <person name="Zhao Q."/>
            <person name="Wortman J.R."/>
            <person name="Bidwell S.L."/>
            <person name="Alsmark U.C.M."/>
            <person name="Besteiro S."/>
            <person name="Sicheritz-Ponten T."/>
            <person name="Noel C.J."/>
            <person name="Dacks J.B."/>
            <person name="Foster P.G."/>
            <person name="Simillion C."/>
            <person name="Van de Peer Y."/>
            <person name="Miranda-Saavedra D."/>
            <person name="Barton G.J."/>
            <person name="Westrop G.D."/>
            <person name="Mueller S."/>
            <person name="Dessi D."/>
            <person name="Fiori P.L."/>
            <person name="Ren Q."/>
            <person name="Paulsen I."/>
            <person name="Zhang H."/>
            <person name="Bastida-Corcuera F.D."/>
            <person name="Simoes-Barbosa A."/>
            <person name="Brown M.T."/>
            <person name="Hayes R.D."/>
            <person name="Mukherjee M."/>
            <person name="Okumura C.Y."/>
            <person name="Schneider R."/>
            <person name="Smith A.J."/>
            <person name="Vanacova S."/>
            <person name="Villalvazo M."/>
            <person name="Haas B.J."/>
            <person name="Pertea M."/>
            <person name="Feldblyum T.V."/>
            <person name="Utterback T.R."/>
            <person name="Shu C.L."/>
            <person name="Osoegawa K."/>
            <person name="de Jong P.J."/>
            <person name="Hrdy I."/>
            <person name="Horvathova L."/>
            <person name="Zubacova Z."/>
            <person name="Dolezal P."/>
            <person name="Malik S.B."/>
            <person name="Logsdon J.M. Jr."/>
            <person name="Henze K."/>
            <person name="Gupta A."/>
            <person name="Wang C.C."/>
            <person name="Dunne R.L."/>
            <person name="Upcroft J.A."/>
            <person name="Upcroft P."/>
            <person name="White O."/>
            <person name="Salzberg S.L."/>
            <person name="Tang P."/>
            <person name="Chiu C.-H."/>
            <person name="Lee Y.-S."/>
            <person name="Embley T.M."/>
            <person name="Coombs G.H."/>
            <person name="Mottram J.C."/>
            <person name="Tachezy J."/>
            <person name="Fraser-Liggett C.M."/>
            <person name="Johnson P.J."/>
        </authorList>
    </citation>
    <scope>NUCLEOTIDE SEQUENCE [LARGE SCALE GENOMIC DNA]</scope>
    <source>
        <strain evidence="2">G3</strain>
    </source>
</reference>
<organism evidence="2 3">
    <name type="scientific">Trichomonas vaginalis (strain ATCC PRA-98 / G3)</name>
    <dbReference type="NCBI Taxonomy" id="412133"/>
    <lineage>
        <taxon>Eukaryota</taxon>
        <taxon>Metamonada</taxon>
        <taxon>Parabasalia</taxon>
        <taxon>Trichomonadida</taxon>
        <taxon>Trichomonadidae</taxon>
        <taxon>Trichomonas</taxon>
    </lineage>
</organism>
<reference evidence="2" key="1">
    <citation type="submission" date="2006-10" db="EMBL/GenBank/DDBJ databases">
        <authorList>
            <person name="Amadeo P."/>
            <person name="Zhao Q."/>
            <person name="Wortman J."/>
            <person name="Fraser-Liggett C."/>
            <person name="Carlton J."/>
        </authorList>
    </citation>
    <scope>NUCLEOTIDE SEQUENCE</scope>
    <source>
        <strain evidence="2">G3</strain>
    </source>
</reference>
<keyword evidence="1" id="KW-0812">Transmembrane</keyword>
<name>A2F9X9_TRIV3</name>
<gene>
    <name evidence="2" type="ORF">TVAG_018430</name>
</gene>
<keyword evidence="1" id="KW-1133">Transmembrane helix</keyword>
<evidence type="ECO:0000313" key="3">
    <source>
        <dbReference type="Proteomes" id="UP000001542"/>
    </source>
</evidence>
<dbReference type="VEuPathDB" id="TrichDB:TVAGG3_0506430"/>
<dbReference type="Proteomes" id="UP000001542">
    <property type="component" value="Unassembled WGS sequence"/>
</dbReference>
<evidence type="ECO:0000313" key="2">
    <source>
        <dbReference type="EMBL" id="EAX98307.1"/>
    </source>
</evidence>
<keyword evidence="1" id="KW-0472">Membrane</keyword>
<dbReference type="EMBL" id="DS113681">
    <property type="protein sequence ID" value="EAX98307.1"/>
    <property type="molecule type" value="Genomic_DNA"/>
</dbReference>
<dbReference type="AlphaFoldDB" id="A2F9X9"/>
<dbReference type="VEuPathDB" id="TrichDB:TVAG_018430"/>
<dbReference type="SMR" id="A2F9X9"/>
<feature type="transmembrane region" description="Helical" evidence="1">
    <location>
        <begin position="35"/>
        <end position="58"/>
    </location>
</feature>
<keyword evidence="3" id="KW-1185">Reference proteome</keyword>
<evidence type="ECO:0000256" key="1">
    <source>
        <dbReference type="SAM" id="Phobius"/>
    </source>
</evidence>
<accession>A2F9X9</accession>
<dbReference type="InParanoid" id="A2F9X9"/>
<sequence length="81" mass="9121">MIFPFNDNIYAEESNTTNTSTPEPTPNDHYPITKYGIITMCGCFVFGVIITIIAIICYHKKPELNVINNDPLLPENTTKNT</sequence>
<dbReference type="KEGG" id="tva:4756104"/>